<name>A0AA36DJT7_CYLNA</name>
<sequence length="142" mass="15458">MCVRRKQKNAKTKLFAAQTVNNNVDAGSVQPMPAPAAPIIVAMPPTVSGSKEAVQEAREKEQKIVSKPLIPTILGSAELMRRRKDDDTLREVGNTMPEYDCDRDDPPKIVVERTQDSIDAKTARLPSGLLAPGSLEKPAVLK</sequence>
<feature type="region of interest" description="Disordered" evidence="1">
    <location>
        <begin position="123"/>
        <end position="142"/>
    </location>
</feature>
<dbReference type="Proteomes" id="UP001176961">
    <property type="component" value="Unassembled WGS sequence"/>
</dbReference>
<proteinExistence type="predicted"/>
<evidence type="ECO:0000313" key="2">
    <source>
        <dbReference type="EMBL" id="CAJ0588410.1"/>
    </source>
</evidence>
<organism evidence="2 3">
    <name type="scientific">Cylicocyclus nassatus</name>
    <name type="common">Nematode worm</name>
    <dbReference type="NCBI Taxonomy" id="53992"/>
    <lineage>
        <taxon>Eukaryota</taxon>
        <taxon>Metazoa</taxon>
        <taxon>Ecdysozoa</taxon>
        <taxon>Nematoda</taxon>
        <taxon>Chromadorea</taxon>
        <taxon>Rhabditida</taxon>
        <taxon>Rhabditina</taxon>
        <taxon>Rhabditomorpha</taxon>
        <taxon>Strongyloidea</taxon>
        <taxon>Strongylidae</taxon>
        <taxon>Cylicocyclus</taxon>
    </lineage>
</organism>
<gene>
    <name evidence="2" type="ORF">CYNAS_LOCUS393</name>
</gene>
<protein>
    <submittedName>
        <fullName evidence="2">Uncharacterized protein</fullName>
    </submittedName>
</protein>
<evidence type="ECO:0000313" key="3">
    <source>
        <dbReference type="Proteomes" id="UP001176961"/>
    </source>
</evidence>
<reference evidence="2" key="1">
    <citation type="submission" date="2023-07" db="EMBL/GenBank/DDBJ databases">
        <authorList>
            <consortium name="CYATHOMIX"/>
        </authorList>
    </citation>
    <scope>NUCLEOTIDE SEQUENCE</scope>
    <source>
        <strain evidence="2">N/A</strain>
    </source>
</reference>
<dbReference type="EMBL" id="CATQJL010000001">
    <property type="protein sequence ID" value="CAJ0588410.1"/>
    <property type="molecule type" value="Genomic_DNA"/>
</dbReference>
<dbReference type="AlphaFoldDB" id="A0AA36DJT7"/>
<evidence type="ECO:0000256" key="1">
    <source>
        <dbReference type="SAM" id="MobiDB-lite"/>
    </source>
</evidence>
<keyword evidence="3" id="KW-1185">Reference proteome</keyword>
<comment type="caution">
    <text evidence="2">The sequence shown here is derived from an EMBL/GenBank/DDBJ whole genome shotgun (WGS) entry which is preliminary data.</text>
</comment>
<accession>A0AA36DJT7</accession>